<keyword evidence="2" id="KW-1185">Reference proteome</keyword>
<organism evidence="1 2">
    <name type="scientific">Antarcticirhabdus aurantiaca</name>
    <dbReference type="NCBI Taxonomy" id="2606717"/>
    <lineage>
        <taxon>Bacteria</taxon>
        <taxon>Pseudomonadati</taxon>
        <taxon>Pseudomonadota</taxon>
        <taxon>Alphaproteobacteria</taxon>
        <taxon>Hyphomicrobiales</taxon>
        <taxon>Aurantimonadaceae</taxon>
        <taxon>Antarcticirhabdus</taxon>
    </lineage>
</organism>
<sequence>MTLIVVILVAAGAALGLSGLSMILGRNGPDRTDPRAGAAFLAVGILLLVASRLVS</sequence>
<gene>
    <name evidence="1" type="ORF">OXU80_18705</name>
</gene>
<protein>
    <submittedName>
        <fullName evidence="1">Uncharacterized protein</fullName>
    </submittedName>
</protein>
<accession>A0ACD4NJD6</accession>
<reference evidence="1" key="1">
    <citation type="submission" date="2022-11" db="EMBL/GenBank/DDBJ databases">
        <title>beta-Carotene-producing bacterium, Jeongeuplla avenae sp. nov., alleviates the salt stress of Arabidopsis seedlings.</title>
        <authorList>
            <person name="Jiang L."/>
            <person name="Lee J."/>
        </authorList>
    </citation>
    <scope>NUCLEOTIDE SEQUENCE</scope>
    <source>
        <strain evidence="1">DY_R2A_6</strain>
    </source>
</reference>
<dbReference type="EMBL" id="CP113520">
    <property type="protein sequence ID" value="WAJ26882.1"/>
    <property type="molecule type" value="Genomic_DNA"/>
</dbReference>
<evidence type="ECO:0000313" key="1">
    <source>
        <dbReference type="EMBL" id="WAJ26882.1"/>
    </source>
</evidence>
<evidence type="ECO:0000313" key="2">
    <source>
        <dbReference type="Proteomes" id="UP001163223"/>
    </source>
</evidence>
<proteinExistence type="predicted"/>
<name>A0ACD4NJD6_9HYPH</name>
<dbReference type="Proteomes" id="UP001163223">
    <property type="component" value="Chromosome"/>
</dbReference>